<dbReference type="Gene3D" id="3.40.50.1110">
    <property type="entry name" value="SGNH hydrolase"/>
    <property type="match status" value="1"/>
</dbReference>
<evidence type="ECO:0000256" key="1">
    <source>
        <dbReference type="ARBA" id="ARBA00022801"/>
    </source>
</evidence>
<dbReference type="SUPFAM" id="SSF52266">
    <property type="entry name" value="SGNH hydrolase"/>
    <property type="match status" value="1"/>
</dbReference>
<dbReference type="InterPro" id="IPR051058">
    <property type="entry name" value="GDSL_Est/Lipase"/>
</dbReference>
<name>A0A2U1J6L3_SMIAN</name>
<sequence length="323" mass="36918">MLKNIGINRICAFGDSSIDCGNVFFKSGGNVPKPPYHKGRFTNGWTWADLLSIYYKAQIINYAHGGATLDNQIVSGSAKTSDGSRIVVPGVKQQISEFISLIPPPSKTTHDSVIKTSLKEFFGDKTLFLISCGSNDLTSIIMPEYYIEKKSVGMTNFTKAKLFANLNKECIDMLYCHSGAKNFLVSNCFPHEYIPFVNDWCNKQPNPETKLKETRKLTKLYNYHLQESLINLKTKYPDINIYLYNSFDFYDRVFTNPSHFGIKESPNMFKPVFEWSKRFDRSTEEETDRLDSIAEGRIWWDSSHITSSMHKLISKDIINTSLL</sequence>
<dbReference type="InterPro" id="IPR036514">
    <property type="entry name" value="SGNH_hydro_sf"/>
</dbReference>
<accession>A0A2U1J6L3</accession>
<dbReference type="CDD" id="cd01846">
    <property type="entry name" value="fatty_acyltransferase_like"/>
    <property type="match status" value="1"/>
</dbReference>
<dbReference type="Proteomes" id="UP000245591">
    <property type="component" value="Unassembled WGS sequence"/>
</dbReference>
<organism evidence="2 3">
    <name type="scientific">Smittium angustum</name>
    <dbReference type="NCBI Taxonomy" id="133377"/>
    <lineage>
        <taxon>Eukaryota</taxon>
        <taxon>Fungi</taxon>
        <taxon>Fungi incertae sedis</taxon>
        <taxon>Zoopagomycota</taxon>
        <taxon>Kickxellomycotina</taxon>
        <taxon>Harpellomycetes</taxon>
        <taxon>Harpellales</taxon>
        <taxon>Legeriomycetaceae</taxon>
        <taxon>Smittium</taxon>
    </lineage>
</organism>
<evidence type="ECO:0008006" key="4">
    <source>
        <dbReference type="Google" id="ProtNLM"/>
    </source>
</evidence>
<evidence type="ECO:0000313" key="3">
    <source>
        <dbReference type="Proteomes" id="UP000245591"/>
    </source>
</evidence>
<dbReference type="PANTHER" id="PTHR45648:SF22">
    <property type="entry name" value="GDSL LIPASE_ACYLHYDROLASE FAMILY PROTEIN (AFU_ORTHOLOGUE AFUA_4G14700)"/>
    <property type="match status" value="1"/>
</dbReference>
<reference evidence="2 3" key="1">
    <citation type="journal article" date="2018" name="MBio">
        <title>Comparative Genomics Reveals the Core Gene Toolbox for the Fungus-Insect Symbiosis.</title>
        <authorList>
            <person name="Wang Y."/>
            <person name="Stata M."/>
            <person name="Wang W."/>
            <person name="Stajich J.E."/>
            <person name="White M.M."/>
            <person name="Moncalvo J.M."/>
        </authorList>
    </citation>
    <scope>NUCLEOTIDE SEQUENCE [LARGE SCALE GENOMIC DNA]</scope>
    <source>
        <strain evidence="2 3">AUS-126-30</strain>
    </source>
</reference>
<gene>
    <name evidence="2" type="ORF">BB558_003342</name>
</gene>
<proteinExistence type="predicted"/>
<dbReference type="Pfam" id="PF00657">
    <property type="entry name" value="Lipase_GDSL"/>
    <property type="match status" value="1"/>
</dbReference>
<dbReference type="EMBL" id="MBFU01000324">
    <property type="protein sequence ID" value="PWA00603.1"/>
    <property type="molecule type" value="Genomic_DNA"/>
</dbReference>
<dbReference type="PANTHER" id="PTHR45648">
    <property type="entry name" value="GDSL LIPASE/ACYLHYDROLASE FAMILY PROTEIN (AFU_ORTHOLOGUE AFUA_4G14700)"/>
    <property type="match status" value="1"/>
</dbReference>
<dbReference type="AlphaFoldDB" id="A0A2U1J6L3"/>
<protein>
    <recommendedName>
        <fullName evidence="4">SGNH hydrolase-type esterase domain-containing protein</fullName>
    </recommendedName>
</protein>
<evidence type="ECO:0000313" key="2">
    <source>
        <dbReference type="EMBL" id="PWA00603.1"/>
    </source>
</evidence>
<comment type="caution">
    <text evidence="2">The sequence shown here is derived from an EMBL/GenBank/DDBJ whole genome shotgun (WGS) entry which is preliminary data.</text>
</comment>
<keyword evidence="3" id="KW-1185">Reference proteome</keyword>
<dbReference type="InterPro" id="IPR001087">
    <property type="entry name" value="GDSL"/>
</dbReference>
<keyword evidence="1" id="KW-0378">Hydrolase</keyword>
<dbReference type="GO" id="GO:0016788">
    <property type="term" value="F:hydrolase activity, acting on ester bonds"/>
    <property type="evidence" value="ECO:0007669"/>
    <property type="project" value="InterPro"/>
</dbReference>